<dbReference type="GO" id="GO:0004591">
    <property type="term" value="F:oxoglutarate dehydrogenase (succinyl-transferring) activity"/>
    <property type="evidence" value="ECO:0007669"/>
    <property type="project" value="UniProtKB-EC"/>
</dbReference>
<feature type="compositionally biased region" description="Basic residues" evidence="6">
    <location>
        <begin position="1"/>
        <end position="11"/>
    </location>
</feature>
<feature type="region of interest" description="Disordered" evidence="6">
    <location>
        <begin position="1"/>
        <end position="30"/>
    </location>
</feature>
<comment type="cofactor">
    <cofactor evidence="1">
        <name>thiamine diphosphate</name>
        <dbReference type="ChEBI" id="CHEBI:58937"/>
    </cofactor>
</comment>
<gene>
    <name evidence="8" type="ORF">EXE57_17075</name>
</gene>
<evidence type="ECO:0000256" key="5">
    <source>
        <dbReference type="ARBA" id="ARBA00051911"/>
    </source>
</evidence>
<dbReference type="EMBL" id="CP038267">
    <property type="protein sequence ID" value="QBR93800.1"/>
    <property type="molecule type" value="Genomic_DNA"/>
</dbReference>
<dbReference type="InterPro" id="IPR033248">
    <property type="entry name" value="Transketolase_C"/>
</dbReference>
<dbReference type="Proteomes" id="UP000294894">
    <property type="component" value="Chromosome"/>
</dbReference>
<keyword evidence="4" id="KW-0786">Thiamine pyrophosphate</keyword>
<dbReference type="Gene3D" id="3.40.50.970">
    <property type="match status" value="2"/>
</dbReference>
<keyword evidence="2" id="KW-0816">Tricarboxylic acid cycle</keyword>
<evidence type="ECO:0000313" key="8">
    <source>
        <dbReference type="EMBL" id="QBR93800.1"/>
    </source>
</evidence>
<evidence type="ECO:0000256" key="4">
    <source>
        <dbReference type="ARBA" id="ARBA00023052"/>
    </source>
</evidence>
<dbReference type="KEGG" id="noy:EXE57_17075"/>
<dbReference type="InterPro" id="IPR001017">
    <property type="entry name" value="DH_E1"/>
</dbReference>
<reference evidence="8 9" key="1">
    <citation type="submission" date="2019-03" db="EMBL/GenBank/DDBJ databases">
        <title>Three New Species of Nocardioides, Nocardioides euryhalodurans sp. nov., Nocardioides seonyuensis sp. nov. and Nocardioides eburneoflavus sp. nov., Iolated from Soil.</title>
        <authorList>
            <person name="Roh S.G."/>
            <person name="Lee C."/>
            <person name="Kim M.-K."/>
            <person name="Kim S.B."/>
        </authorList>
    </citation>
    <scope>NUCLEOTIDE SEQUENCE [LARGE SCALE GENOMIC DNA]</scope>
    <source>
        <strain evidence="8 9">MMS17-SY117</strain>
    </source>
</reference>
<dbReference type="Gene3D" id="3.40.50.920">
    <property type="match status" value="1"/>
</dbReference>
<dbReference type="GO" id="GO:0000287">
    <property type="term" value="F:magnesium ion binding"/>
    <property type="evidence" value="ECO:0007669"/>
    <property type="project" value="UniProtKB-ARBA"/>
</dbReference>
<dbReference type="GO" id="GO:0007584">
    <property type="term" value="P:response to nutrient"/>
    <property type="evidence" value="ECO:0007669"/>
    <property type="project" value="TreeGrafter"/>
</dbReference>
<keyword evidence="3" id="KW-0560">Oxidoreductase</keyword>
<protein>
    <submittedName>
        <fullName evidence="8">MFS transporter</fullName>
    </submittedName>
</protein>
<dbReference type="PANTHER" id="PTHR42980">
    <property type="entry name" value="2-OXOISOVALERATE DEHYDROGENASE SUBUNIT BETA-RELATED"/>
    <property type="match status" value="1"/>
</dbReference>
<dbReference type="SUPFAM" id="SSF52518">
    <property type="entry name" value="Thiamin diphosphate-binding fold (THDP-binding)"/>
    <property type="match status" value="2"/>
</dbReference>
<evidence type="ECO:0000256" key="1">
    <source>
        <dbReference type="ARBA" id="ARBA00001964"/>
    </source>
</evidence>
<dbReference type="OrthoDB" id="9766715at2"/>
<evidence type="ECO:0000313" key="9">
    <source>
        <dbReference type="Proteomes" id="UP000294894"/>
    </source>
</evidence>
<name>A0A4P7GNX7_9ACTN</name>
<dbReference type="GO" id="GO:0009083">
    <property type="term" value="P:branched-chain amino acid catabolic process"/>
    <property type="evidence" value="ECO:0007669"/>
    <property type="project" value="TreeGrafter"/>
</dbReference>
<dbReference type="Pfam" id="PF00676">
    <property type="entry name" value="E1_dh"/>
    <property type="match status" value="1"/>
</dbReference>
<dbReference type="InterPro" id="IPR029061">
    <property type="entry name" value="THDP-binding"/>
</dbReference>
<dbReference type="SUPFAM" id="SSF52922">
    <property type="entry name" value="TK C-terminal domain-like"/>
    <property type="match status" value="1"/>
</dbReference>
<dbReference type="AlphaFoldDB" id="A0A4P7GNX7"/>
<organism evidence="8 9">
    <name type="scientific">Nocardioides euryhalodurans</name>
    <dbReference type="NCBI Taxonomy" id="2518370"/>
    <lineage>
        <taxon>Bacteria</taxon>
        <taxon>Bacillati</taxon>
        <taxon>Actinomycetota</taxon>
        <taxon>Actinomycetes</taxon>
        <taxon>Propionibacteriales</taxon>
        <taxon>Nocardioidaceae</taxon>
        <taxon>Nocardioides</taxon>
    </lineage>
</organism>
<dbReference type="Pfam" id="PF02780">
    <property type="entry name" value="Transketolase_C"/>
    <property type="match status" value="1"/>
</dbReference>
<evidence type="ECO:0000256" key="3">
    <source>
        <dbReference type="ARBA" id="ARBA00023002"/>
    </source>
</evidence>
<accession>A0A4P7GNX7</accession>
<dbReference type="SMART" id="SM00861">
    <property type="entry name" value="Transket_pyr"/>
    <property type="match status" value="1"/>
</dbReference>
<comment type="catalytic activity">
    <reaction evidence="5">
        <text>N(6)-[(R)-lipoyl]-L-lysyl-[protein] + 2-oxoglutarate + H(+) = N(6)-[(R)-S(8)-succinyldihydrolipoyl]-L-lysyl-[protein] + CO2</text>
        <dbReference type="Rhea" id="RHEA:12188"/>
        <dbReference type="Rhea" id="RHEA-COMP:10474"/>
        <dbReference type="Rhea" id="RHEA-COMP:20092"/>
        <dbReference type="ChEBI" id="CHEBI:15378"/>
        <dbReference type="ChEBI" id="CHEBI:16526"/>
        <dbReference type="ChEBI" id="CHEBI:16810"/>
        <dbReference type="ChEBI" id="CHEBI:83099"/>
        <dbReference type="ChEBI" id="CHEBI:83120"/>
        <dbReference type="EC" id="1.2.4.2"/>
    </reaction>
</comment>
<feature type="domain" description="Transketolase-like pyrimidine-binding" evidence="7">
    <location>
        <begin position="422"/>
        <end position="603"/>
    </location>
</feature>
<dbReference type="InterPro" id="IPR005475">
    <property type="entry name" value="Transketolase-like_Pyr-bd"/>
</dbReference>
<dbReference type="PANTHER" id="PTHR42980:SF1">
    <property type="entry name" value="2-OXOISOVALERATE DEHYDROGENASE SUBUNIT BETA, MITOCHONDRIAL"/>
    <property type="match status" value="1"/>
</dbReference>
<sequence>MSVRSGGRRRVTGGSSDGSPDWSTPGAKAGRDVATSIDEHFLTSVSSCPAGDGPALGAGEAEYLQQVLVAQVQSRHTDFASRWLQSQGEGFYTIGSAGHESNAAVARALAPTDPALLHYRSAAFYLARCLQAGSESGVGDVLDGVASSVEDQISGGRHKVIGSRRLAVVPQTSTIASHLPRAVGLALALDLGASEHETPWPSGSVVVASFGDASVNHSTAVGAFNTAGYLAHRGTPLPLLLVCEDNGLGISTRTPRGWAERMLSSLPAIEYAAADGSDPLGLRSVVTSAVDTVRSERRPVLLHLRTVRFLGHAGSDVELAYRSPSEIEADLAEDPLLATARLLVRSGTLAVDEVVDLYERTRQDVMAAAKDRVGAVRLTRPDDVVRPLVETRAAMVAREAAACSPTRAAPFHGILPEDGPALTLAQTINATLADAMAARPDTVVFGEDVGRKGGVYGVTRGLRKTFGGLRVFDTLLDEQTVLGTALGMALAGYLPVPEIQYLAYLHNAEDQLRGEAATLRFFSNGQYQNGMVVRVAGLAYQKGFGGHFHNDNSLAVLRDIPGIAVAVASHPSSAAGLLRNCLALARVEGRVCVYVEPIALYHQRDLHQAEDGAWLAPYAAPGSWDPEATAVGTTRSYGTGHDLLVLTFGNGVPMSLRAARRLEQQQIATTVVDLQWVSPLPVAALLEAAAGFERILVVDETRASGGVSESVVTALGQAGNPARVRRVTSHDSFIPLGPAAGAVLLSEDDVVEAARGLLQPEPWRSPGRHRAE</sequence>
<dbReference type="Pfam" id="PF02779">
    <property type="entry name" value="Transket_pyr"/>
    <property type="match status" value="1"/>
</dbReference>
<evidence type="ECO:0000256" key="6">
    <source>
        <dbReference type="SAM" id="MobiDB-lite"/>
    </source>
</evidence>
<proteinExistence type="predicted"/>
<dbReference type="GO" id="GO:0006099">
    <property type="term" value="P:tricarboxylic acid cycle"/>
    <property type="evidence" value="ECO:0007669"/>
    <property type="project" value="UniProtKB-KW"/>
</dbReference>
<evidence type="ECO:0000259" key="7">
    <source>
        <dbReference type="SMART" id="SM00861"/>
    </source>
</evidence>
<dbReference type="InterPro" id="IPR009014">
    <property type="entry name" value="Transketo_C/PFOR_II"/>
</dbReference>
<keyword evidence="9" id="KW-1185">Reference proteome</keyword>
<evidence type="ECO:0000256" key="2">
    <source>
        <dbReference type="ARBA" id="ARBA00022532"/>
    </source>
</evidence>